<dbReference type="Gene3D" id="1.10.760.10">
    <property type="entry name" value="Cytochrome c-like domain"/>
    <property type="match status" value="1"/>
</dbReference>
<dbReference type="Proteomes" id="UP000319732">
    <property type="component" value="Unassembled WGS sequence"/>
</dbReference>
<dbReference type="SUPFAM" id="SSF51126">
    <property type="entry name" value="Pectin lyase-like"/>
    <property type="match status" value="1"/>
</dbReference>
<gene>
    <name evidence="8" type="ORF">FKG94_21725</name>
</gene>
<keyword evidence="3" id="KW-0677">Repeat</keyword>
<protein>
    <submittedName>
        <fullName evidence="8">Cytochrome-c peroxidase</fullName>
    </submittedName>
</protein>
<dbReference type="EMBL" id="VHSG01000025">
    <property type="protein sequence ID" value="TQV70145.1"/>
    <property type="molecule type" value="Genomic_DNA"/>
</dbReference>
<dbReference type="InterPro" id="IPR022442">
    <property type="entry name" value="SO_2930-like_dom"/>
</dbReference>
<comment type="caution">
    <text evidence="8">The sequence shown here is derived from an EMBL/GenBank/DDBJ whole genome shotgun (WGS) entry which is preliminary data.</text>
</comment>
<feature type="signal peptide" evidence="6">
    <location>
        <begin position="1"/>
        <end position="22"/>
    </location>
</feature>
<evidence type="ECO:0000256" key="3">
    <source>
        <dbReference type="ARBA" id="ARBA00022737"/>
    </source>
</evidence>
<dbReference type="SMART" id="SM00710">
    <property type="entry name" value="PbH1"/>
    <property type="match status" value="6"/>
</dbReference>
<dbReference type="NCBIfam" id="TIGR03805">
    <property type="entry name" value="beta_helix_1"/>
    <property type="match status" value="1"/>
</dbReference>
<keyword evidence="6" id="KW-0732">Signal</keyword>
<dbReference type="PROSITE" id="PS51007">
    <property type="entry name" value="CYTC"/>
    <property type="match status" value="1"/>
</dbReference>
<evidence type="ECO:0000313" key="8">
    <source>
        <dbReference type="EMBL" id="TQV70145.1"/>
    </source>
</evidence>
<dbReference type="GO" id="GO:0009055">
    <property type="term" value="F:electron transfer activity"/>
    <property type="evidence" value="ECO:0007669"/>
    <property type="project" value="InterPro"/>
</dbReference>
<dbReference type="InterPro" id="IPR011050">
    <property type="entry name" value="Pectin_lyase_fold/virulence"/>
</dbReference>
<dbReference type="PANTHER" id="PTHR22990:SF15">
    <property type="entry name" value="F-BOX ONLY PROTEIN 10"/>
    <property type="match status" value="1"/>
</dbReference>
<keyword evidence="8" id="KW-0575">Peroxidase</keyword>
<sequence length="466" mass="50796">MKKIILGFGCLLGLLVAVTVPAAEIKVKDGDSIQAAVKKAQPGDTILVYPGTYNESVYIDKDSITVRGVIEEGEWPTLDGEKKLNDAVLYSGNNITIEQLKIIRYKGNAIMGQAGNNYVIRHNWVIDTGVYGIFPQFGENGLIEYNVLSGIEDAAIYVGMCDHVDVRHNEVFNNVAGIEIENTRHAIVENNYVHNNTGGILTFITPGLPIKTTYDVIIRNNFVVNNNTPNFGVEGSLVSKVPAGTGIIVMAGDDVVIEGNIISGNNTAGIVITDLTFVTDIASDPDSEPNPDRIKILRNFMVNNGAEPVAAVRALALTHFTTKGPDVLADGSAKDKARGSCIVDNNSYRTFGLRHWGECDATATTAAIRSHRLDKPVPARKITNDADRVEKLYNGICAGCHAYNVRMVGPPTQVIQAIHRNNPQAIADYIAKPVKKRPDYPEMPPQDHLSAEIRFKVAEHMLKLEK</sequence>
<dbReference type="InterPro" id="IPR036909">
    <property type="entry name" value="Cyt_c-like_dom_sf"/>
</dbReference>
<evidence type="ECO:0000256" key="1">
    <source>
        <dbReference type="ARBA" id="ARBA00022617"/>
    </source>
</evidence>
<dbReference type="InterPro" id="IPR039448">
    <property type="entry name" value="Beta_helix"/>
</dbReference>
<reference evidence="8 9" key="1">
    <citation type="submission" date="2019-06" db="EMBL/GenBank/DDBJ databases">
        <title>Whole genome sequence for Cellvibrionaceae sp. R142.</title>
        <authorList>
            <person name="Wang G."/>
        </authorList>
    </citation>
    <scope>NUCLEOTIDE SEQUENCE [LARGE SCALE GENOMIC DNA]</scope>
    <source>
        <strain evidence="8 9">R142</strain>
    </source>
</reference>
<dbReference type="InterPro" id="IPR006626">
    <property type="entry name" value="PbH1"/>
</dbReference>
<keyword evidence="8" id="KW-0560">Oxidoreductase</keyword>
<dbReference type="InterPro" id="IPR009056">
    <property type="entry name" value="Cyt_c-like_dom"/>
</dbReference>
<organism evidence="8 9">
    <name type="scientific">Exilibacterium tricleocarpae</name>
    <dbReference type="NCBI Taxonomy" id="2591008"/>
    <lineage>
        <taxon>Bacteria</taxon>
        <taxon>Pseudomonadati</taxon>
        <taxon>Pseudomonadota</taxon>
        <taxon>Gammaproteobacteria</taxon>
        <taxon>Cellvibrionales</taxon>
        <taxon>Cellvibrionaceae</taxon>
        <taxon>Exilibacterium</taxon>
    </lineage>
</organism>
<keyword evidence="9" id="KW-1185">Reference proteome</keyword>
<dbReference type="InterPro" id="IPR051550">
    <property type="entry name" value="SCF-Subunits/Alg-Epimerases"/>
</dbReference>
<name>A0A545SYV3_9GAMM</name>
<dbReference type="GO" id="GO:0020037">
    <property type="term" value="F:heme binding"/>
    <property type="evidence" value="ECO:0007669"/>
    <property type="project" value="InterPro"/>
</dbReference>
<keyword evidence="1 5" id="KW-0349">Heme</keyword>
<dbReference type="InterPro" id="IPR012334">
    <property type="entry name" value="Pectin_lyas_fold"/>
</dbReference>
<evidence type="ECO:0000313" key="9">
    <source>
        <dbReference type="Proteomes" id="UP000319732"/>
    </source>
</evidence>
<feature type="chain" id="PRO_5021778227" evidence="6">
    <location>
        <begin position="23"/>
        <end position="466"/>
    </location>
</feature>
<dbReference type="PANTHER" id="PTHR22990">
    <property type="entry name" value="F-BOX ONLY PROTEIN"/>
    <property type="match status" value="1"/>
</dbReference>
<evidence type="ECO:0000256" key="6">
    <source>
        <dbReference type="SAM" id="SignalP"/>
    </source>
</evidence>
<dbReference type="OrthoDB" id="338827at2"/>
<dbReference type="AlphaFoldDB" id="A0A545SYV3"/>
<dbReference type="Pfam" id="PF13229">
    <property type="entry name" value="Beta_helix"/>
    <property type="match status" value="1"/>
</dbReference>
<dbReference type="SUPFAM" id="SSF46626">
    <property type="entry name" value="Cytochrome c"/>
    <property type="match status" value="1"/>
</dbReference>
<evidence type="ECO:0000256" key="2">
    <source>
        <dbReference type="ARBA" id="ARBA00022723"/>
    </source>
</evidence>
<accession>A0A545SYV3</accession>
<dbReference type="GO" id="GO:0046872">
    <property type="term" value="F:metal ion binding"/>
    <property type="evidence" value="ECO:0007669"/>
    <property type="project" value="UniProtKB-KW"/>
</dbReference>
<keyword evidence="2 5" id="KW-0479">Metal-binding</keyword>
<dbReference type="Gene3D" id="2.160.20.10">
    <property type="entry name" value="Single-stranded right-handed beta-helix, Pectin lyase-like"/>
    <property type="match status" value="1"/>
</dbReference>
<proteinExistence type="predicted"/>
<feature type="domain" description="Cytochrome c" evidence="7">
    <location>
        <begin position="384"/>
        <end position="465"/>
    </location>
</feature>
<evidence type="ECO:0000256" key="5">
    <source>
        <dbReference type="PROSITE-ProRule" id="PRU00433"/>
    </source>
</evidence>
<dbReference type="GO" id="GO:0004601">
    <property type="term" value="F:peroxidase activity"/>
    <property type="evidence" value="ECO:0007669"/>
    <property type="project" value="UniProtKB-KW"/>
</dbReference>
<keyword evidence="4 5" id="KW-0408">Iron</keyword>
<evidence type="ECO:0000259" key="7">
    <source>
        <dbReference type="PROSITE" id="PS51007"/>
    </source>
</evidence>
<evidence type="ECO:0000256" key="4">
    <source>
        <dbReference type="ARBA" id="ARBA00023004"/>
    </source>
</evidence>
<dbReference type="RefSeq" id="WP_142929049.1">
    <property type="nucleotide sequence ID" value="NZ_ML660103.1"/>
</dbReference>